<accession>A0A7I7SWT1</accession>
<organism evidence="1 2">
    <name type="scientific">Mycolicibacterium sarraceniae</name>
    <dbReference type="NCBI Taxonomy" id="1534348"/>
    <lineage>
        <taxon>Bacteria</taxon>
        <taxon>Bacillati</taxon>
        <taxon>Actinomycetota</taxon>
        <taxon>Actinomycetes</taxon>
        <taxon>Mycobacteriales</taxon>
        <taxon>Mycobacteriaceae</taxon>
        <taxon>Mycolicibacterium</taxon>
    </lineage>
</organism>
<dbReference type="Pfam" id="PF23721">
    <property type="entry name" value="DUF7162"/>
    <property type="match status" value="1"/>
</dbReference>
<sequence length="90" mass="9571">MPEPVAVDTATLKALMERLTRTADELAVLPIASLEALPGSALGDLDAPLRVATEVRRLGAAVQDWVCSARRSVDELADADSSGTERFPPR</sequence>
<dbReference type="KEGG" id="msar:MSAR_42260"/>
<reference evidence="1 2" key="1">
    <citation type="journal article" date="2019" name="Emerg. Microbes Infect.">
        <title>Comprehensive subspecies identification of 175 nontuberculous mycobacteria species based on 7547 genomic profiles.</title>
        <authorList>
            <person name="Matsumoto Y."/>
            <person name="Kinjo T."/>
            <person name="Motooka D."/>
            <person name="Nabeya D."/>
            <person name="Jung N."/>
            <person name="Uechi K."/>
            <person name="Horii T."/>
            <person name="Iida T."/>
            <person name="Fujita J."/>
            <person name="Nakamura S."/>
        </authorList>
    </citation>
    <scope>NUCLEOTIDE SEQUENCE [LARGE SCALE GENOMIC DNA]</scope>
    <source>
        <strain evidence="1 2">JCM 30395</strain>
    </source>
</reference>
<evidence type="ECO:0008006" key="3">
    <source>
        <dbReference type="Google" id="ProtNLM"/>
    </source>
</evidence>
<evidence type="ECO:0000313" key="2">
    <source>
        <dbReference type="Proteomes" id="UP000466445"/>
    </source>
</evidence>
<evidence type="ECO:0000313" key="1">
    <source>
        <dbReference type="EMBL" id="BBY61090.1"/>
    </source>
</evidence>
<protein>
    <recommendedName>
        <fullName evidence="3">ESX-1 secretion-associated protein</fullName>
    </recommendedName>
</protein>
<dbReference type="EMBL" id="AP022595">
    <property type="protein sequence ID" value="BBY61090.1"/>
    <property type="molecule type" value="Genomic_DNA"/>
</dbReference>
<keyword evidence="2" id="KW-1185">Reference proteome</keyword>
<dbReference type="AlphaFoldDB" id="A0A7I7SWT1"/>
<name>A0A7I7SWT1_9MYCO</name>
<gene>
    <name evidence="1" type="ORF">MSAR_42260</name>
</gene>
<proteinExistence type="predicted"/>
<dbReference type="RefSeq" id="WP_163699967.1">
    <property type="nucleotide sequence ID" value="NZ_AP022595.1"/>
</dbReference>
<dbReference type="InterPro" id="IPR055586">
    <property type="entry name" value="DUF7162"/>
</dbReference>
<dbReference type="Proteomes" id="UP000466445">
    <property type="component" value="Chromosome"/>
</dbReference>